<sequence>MVLRKTDVSFRYPTPVSPTKPASPKSKQKRASPTAPAVRPPTPVRKQIKQEQVTQHKEAVVLQTSKLDINQDSKIKQGSPLPPGPKVVIAAPSSGSIASGPHIIANPASSQRSEYQEFPELDARIAAGEDNPSKKRVREEQDILAGNIDQREKSNAALSNLQALIGDIFYAEDQIDPDTSGAVVVDKTGFFVLGSSGGD</sequence>
<comment type="caution">
    <text evidence="1">The sequence shown here is derived from an EMBL/GenBank/DDBJ whole genome shotgun (WGS) entry which is preliminary data.</text>
</comment>
<proteinExistence type="predicted"/>
<name>A0ACC3CSW1_9PEZI</name>
<gene>
    <name evidence="1" type="ORF">LTS18_001985</name>
</gene>
<protein>
    <submittedName>
        <fullName evidence="1">Uncharacterized protein</fullName>
    </submittedName>
</protein>
<dbReference type="Proteomes" id="UP001186974">
    <property type="component" value="Unassembled WGS sequence"/>
</dbReference>
<accession>A0ACC3CSW1</accession>
<feature type="non-terminal residue" evidence="1">
    <location>
        <position position="199"/>
    </location>
</feature>
<reference evidence="1" key="1">
    <citation type="submission" date="2024-09" db="EMBL/GenBank/DDBJ databases">
        <title>Black Yeasts Isolated from many extreme environments.</title>
        <authorList>
            <person name="Coleine C."/>
            <person name="Stajich J.E."/>
            <person name="Selbmann L."/>
        </authorList>
    </citation>
    <scope>NUCLEOTIDE SEQUENCE</scope>
    <source>
        <strain evidence="1">CCFEE 5737</strain>
    </source>
</reference>
<organism evidence="1 2">
    <name type="scientific">Coniosporium uncinatum</name>
    <dbReference type="NCBI Taxonomy" id="93489"/>
    <lineage>
        <taxon>Eukaryota</taxon>
        <taxon>Fungi</taxon>
        <taxon>Dikarya</taxon>
        <taxon>Ascomycota</taxon>
        <taxon>Pezizomycotina</taxon>
        <taxon>Dothideomycetes</taxon>
        <taxon>Dothideomycetes incertae sedis</taxon>
        <taxon>Coniosporium</taxon>
    </lineage>
</organism>
<keyword evidence="2" id="KW-1185">Reference proteome</keyword>
<evidence type="ECO:0000313" key="1">
    <source>
        <dbReference type="EMBL" id="KAK3044170.1"/>
    </source>
</evidence>
<dbReference type="EMBL" id="JAWDJW010012329">
    <property type="protein sequence ID" value="KAK3044170.1"/>
    <property type="molecule type" value="Genomic_DNA"/>
</dbReference>
<evidence type="ECO:0000313" key="2">
    <source>
        <dbReference type="Proteomes" id="UP001186974"/>
    </source>
</evidence>